<protein>
    <recommendedName>
        <fullName evidence="3">DUF1905 domain-containing protein</fullName>
    </recommendedName>
</protein>
<evidence type="ECO:0000313" key="1">
    <source>
        <dbReference type="EMBL" id="KPV53163.1"/>
    </source>
</evidence>
<keyword evidence="2" id="KW-1185">Reference proteome</keyword>
<dbReference type="InterPro" id="IPR015018">
    <property type="entry name" value="DUF1905"/>
</dbReference>
<gene>
    <name evidence="1" type="ORF">SE17_11185</name>
</gene>
<dbReference type="Gene3D" id="2.40.30.100">
    <property type="entry name" value="AF2212/PG0164-like"/>
    <property type="match status" value="1"/>
</dbReference>
<evidence type="ECO:0008006" key="3">
    <source>
        <dbReference type="Google" id="ProtNLM"/>
    </source>
</evidence>
<reference evidence="1 2" key="1">
    <citation type="submission" date="2015-09" db="EMBL/GenBank/DDBJ databases">
        <title>Draft genome sequence of Kouleothrix aurantiaca JCM 19913.</title>
        <authorList>
            <person name="Hemp J."/>
        </authorList>
    </citation>
    <scope>NUCLEOTIDE SEQUENCE [LARGE SCALE GENOMIC DNA]</scope>
    <source>
        <strain evidence="1 2">COM-B</strain>
    </source>
</reference>
<proteinExistence type="predicted"/>
<dbReference type="Pfam" id="PF08922">
    <property type="entry name" value="DUF1905"/>
    <property type="match status" value="1"/>
</dbReference>
<sequence length="62" mass="6549">MKFYTIVELGGKTATGMRVPPEVVEALGAGKRPAVSITLNGYTYRSTIAPMGGVYMLPVSAE</sequence>
<organism evidence="1 2">
    <name type="scientific">Kouleothrix aurantiaca</name>
    <dbReference type="NCBI Taxonomy" id="186479"/>
    <lineage>
        <taxon>Bacteria</taxon>
        <taxon>Bacillati</taxon>
        <taxon>Chloroflexota</taxon>
        <taxon>Chloroflexia</taxon>
        <taxon>Chloroflexales</taxon>
        <taxon>Roseiflexineae</taxon>
        <taxon>Roseiflexaceae</taxon>
        <taxon>Kouleothrix</taxon>
    </lineage>
</organism>
<dbReference type="AlphaFoldDB" id="A0A0P9D5Q2"/>
<dbReference type="SUPFAM" id="SSF141694">
    <property type="entry name" value="AF2212/PG0164-like"/>
    <property type="match status" value="1"/>
</dbReference>
<dbReference type="Proteomes" id="UP000050509">
    <property type="component" value="Unassembled WGS sequence"/>
</dbReference>
<name>A0A0P9D5Q2_9CHLR</name>
<feature type="non-terminal residue" evidence="1">
    <location>
        <position position="62"/>
    </location>
</feature>
<accession>A0A0P9D5Q2</accession>
<dbReference type="EMBL" id="LJCR01000324">
    <property type="protein sequence ID" value="KPV53163.1"/>
    <property type="molecule type" value="Genomic_DNA"/>
</dbReference>
<comment type="caution">
    <text evidence="1">The sequence shown here is derived from an EMBL/GenBank/DDBJ whole genome shotgun (WGS) entry which is preliminary data.</text>
</comment>
<dbReference type="InterPro" id="IPR037079">
    <property type="entry name" value="AF2212/PG0164-like_sf"/>
</dbReference>
<evidence type="ECO:0000313" key="2">
    <source>
        <dbReference type="Proteomes" id="UP000050509"/>
    </source>
</evidence>